<evidence type="ECO:0000313" key="2">
    <source>
        <dbReference type="EMBL" id="VYT00733.1"/>
    </source>
</evidence>
<dbReference type="Gene3D" id="1.10.10.2910">
    <property type="match status" value="1"/>
</dbReference>
<dbReference type="PANTHER" id="PTHR43236:SF1">
    <property type="entry name" value="BLL7220 PROTEIN"/>
    <property type="match status" value="1"/>
</dbReference>
<dbReference type="RefSeq" id="WP_156341614.1">
    <property type="nucleotide sequence ID" value="NZ_CACRSP010000004.1"/>
</dbReference>
<feature type="domain" description="IrrE N-terminal-like" evidence="1">
    <location>
        <begin position="40"/>
        <end position="170"/>
    </location>
</feature>
<protein>
    <recommendedName>
        <fullName evidence="1">IrrE N-terminal-like domain-containing protein</fullName>
    </recommendedName>
</protein>
<dbReference type="InterPro" id="IPR010359">
    <property type="entry name" value="IrrE_HExxH"/>
</dbReference>
<dbReference type="InterPro" id="IPR052345">
    <property type="entry name" value="Rad_response_metalloprotease"/>
</dbReference>
<organism evidence="2">
    <name type="scientific">Bifidobacterium dentium</name>
    <dbReference type="NCBI Taxonomy" id="1689"/>
    <lineage>
        <taxon>Bacteria</taxon>
        <taxon>Bacillati</taxon>
        <taxon>Actinomycetota</taxon>
        <taxon>Actinomycetes</taxon>
        <taxon>Bifidobacteriales</taxon>
        <taxon>Bifidobacteriaceae</taxon>
        <taxon>Bifidobacterium</taxon>
    </lineage>
</organism>
<dbReference type="PANTHER" id="PTHR43236">
    <property type="entry name" value="ANTITOXIN HIGA1"/>
    <property type="match status" value="1"/>
</dbReference>
<dbReference type="EMBL" id="CACRSP010000004">
    <property type="protein sequence ID" value="VYT00733.1"/>
    <property type="molecule type" value="Genomic_DNA"/>
</dbReference>
<evidence type="ECO:0000259" key="1">
    <source>
        <dbReference type="Pfam" id="PF06114"/>
    </source>
</evidence>
<name>A0A6N2T6X3_9BIFI</name>
<dbReference type="AlphaFoldDB" id="A0A6N2T6X3"/>
<gene>
    <name evidence="2" type="ORF">BDLFYP24_01832</name>
</gene>
<dbReference type="Pfam" id="PF06114">
    <property type="entry name" value="Peptidase_M78"/>
    <property type="match status" value="1"/>
</dbReference>
<reference evidence="2" key="1">
    <citation type="submission" date="2019-11" db="EMBL/GenBank/DDBJ databases">
        <authorList>
            <person name="Feng L."/>
        </authorList>
    </citation>
    <scope>NUCLEOTIDE SEQUENCE</scope>
    <source>
        <strain evidence="2">BdentiumLFYP24</strain>
    </source>
</reference>
<sequence>MKSMTYGEARQIARDLARDTLENYWPSGSYPVDPVAIARRAGIEVYSSQLGTDTWGMLVGGDNNVTMYLDKDQPLNRMRFSAAHELGHYMTHTTSDERLSDYVKAIPVGKGYTDKRSDAGRGNLFEVIANEFAGALLMPEPELRRMTKAGDSNISIAKTFHVSVDAVAYRRKILAL</sequence>
<proteinExistence type="predicted"/>
<accession>A0A6N2T6X3</accession>